<dbReference type="RefSeq" id="WP_008338516.1">
    <property type="nucleotide sequence ID" value="NZ_AFRZ01000001.1"/>
</dbReference>
<evidence type="ECO:0000313" key="1">
    <source>
        <dbReference type="EMBL" id="EHP28792.1"/>
    </source>
</evidence>
<dbReference type="Pfam" id="PF13489">
    <property type="entry name" value="Methyltransf_23"/>
    <property type="match status" value="1"/>
</dbReference>
<keyword evidence="2" id="KW-1185">Reference proteome</keyword>
<dbReference type="GO" id="GO:0032259">
    <property type="term" value="P:methylation"/>
    <property type="evidence" value="ECO:0007669"/>
    <property type="project" value="UniProtKB-KW"/>
</dbReference>
<organism evidence="1 2">
    <name type="scientific">Sulfurimonas gotlandica (strain DSM 19862 / JCM 16533 / GD1)</name>
    <dbReference type="NCBI Taxonomy" id="929558"/>
    <lineage>
        <taxon>Bacteria</taxon>
        <taxon>Pseudomonadati</taxon>
        <taxon>Campylobacterota</taxon>
        <taxon>Epsilonproteobacteria</taxon>
        <taxon>Campylobacterales</taxon>
        <taxon>Sulfurimonadaceae</taxon>
        <taxon>Sulfurimonas</taxon>
    </lineage>
</organism>
<accession>B6BL55</accession>
<keyword evidence="1" id="KW-0808">Transferase</keyword>
<dbReference type="CDD" id="cd02440">
    <property type="entry name" value="AdoMet_MTases"/>
    <property type="match status" value="1"/>
</dbReference>
<sequence>MKTTEFYNTKSTELIDRYDKADMSLLHNLFIKYIPLNSSVIDIGFGSGRDLQFLYDNGYDVWGIDPSSEFIKNAKNRFSDKKDHFFKTSVPFQKELLELNEKFEAVISIAVWMHFKQSKYEEVVANIVQLTKPDSSIIISYSDGKRLNDERYFEDVNLVYLIELFNSRGFTLVETIKHEDSLNRKNISWKTVIFKND</sequence>
<protein>
    <submittedName>
        <fullName evidence="1">Methyltransferase</fullName>
        <ecNumber evidence="1">2.1.1.-</ecNumber>
    </submittedName>
</protein>
<dbReference type="EC" id="2.1.1.-" evidence="1"/>
<dbReference type="OrthoDB" id="9791837at2"/>
<name>B6BL55_SULGG</name>
<proteinExistence type="predicted"/>
<keyword evidence="1" id="KW-0489">Methyltransferase</keyword>
<reference evidence="1 2" key="1">
    <citation type="journal article" date="2012" name="Proc. Natl. Acad. Sci. U.S.A.">
        <title>Genome and physiology of a model Epsilonproteobacterium responsible for sulfide detoxification in marine oxygen depletion zones.</title>
        <authorList>
            <person name="Grote J."/>
            <person name="Schott T."/>
            <person name="Bruckner C.G."/>
            <person name="Glockner F.O."/>
            <person name="Jost G."/>
            <person name="Teeling H."/>
            <person name="Labrenz M."/>
            <person name="Jurgens K."/>
        </authorList>
    </citation>
    <scope>NUCLEOTIDE SEQUENCE [LARGE SCALE GENOMIC DNA]</scope>
    <source>
        <strain evidence="1 2">GD1</strain>
    </source>
</reference>
<dbReference type="eggNOG" id="COG0500">
    <property type="taxonomic scope" value="Bacteria"/>
</dbReference>
<dbReference type="HOGENOM" id="CLU_092062_0_0_7"/>
<dbReference type="EMBL" id="AFRZ01000001">
    <property type="protein sequence ID" value="EHP28792.1"/>
    <property type="molecule type" value="Genomic_DNA"/>
</dbReference>
<accession>H1FTL6</accession>
<dbReference type="PATRIC" id="fig|929558.5.peg.265"/>
<dbReference type="SUPFAM" id="SSF53335">
    <property type="entry name" value="S-adenosyl-L-methionine-dependent methyltransferases"/>
    <property type="match status" value="1"/>
</dbReference>
<evidence type="ECO:0000313" key="2">
    <source>
        <dbReference type="Proteomes" id="UP000006431"/>
    </source>
</evidence>
<dbReference type="STRING" id="929558.SMGD1_0265"/>
<dbReference type="InterPro" id="IPR029063">
    <property type="entry name" value="SAM-dependent_MTases_sf"/>
</dbReference>
<dbReference type="AlphaFoldDB" id="B6BL55"/>
<dbReference type="Proteomes" id="UP000006431">
    <property type="component" value="Unassembled WGS sequence"/>
</dbReference>
<dbReference type="Gene3D" id="3.40.50.150">
    <property type="entry name" value="Vaccinia Virus protein VP39"/>
    <property type="match status" value="1"/>
</dbReference>
<gene>
    <name evidence="1" type="ORF">SMGD1_0265</name>
</gene>
<comment type="caution">
    <text evidence="1">The sequence shown here is derived from an EMBL/GenBank/DDBJ whole genome shotgun (WGS) entry which is preliminary data.</text>
</comment>
<dbReference type="GO" id="GO:0008168">
    <property type="term" value="F:methyltransferase activity"/>
    <property type="evidence" value="ECO:0007669"/>
    <property type="project" value="UniProtKB-KW"/>
</dbReference>
<dbReference type="PANTHER" id="PTHR43861">
    <property type="entry name" value="TRANS-ACONITATE 2-METHYLTRANSFERASE-RELATED"/>
    <property type="match status" value="1"/>
</dbReference>